<feature type="transmembrane region" description="Helical" evidence="5">
    <location>
        <begin position="232"/>
        <end position="258"/>
    </location>
</feature>
<evidence type="ECO:0000313" key="7">
    <source>
        <dbReference type="EMBL" id="PAJ71308.1"/>
    </source>
</evidence>
<dbReference type="GO" id="GO:0140359">
    <property type="term" value="F:ABC-type transporter activity"/>
    <property type="evidence" value="ECO:0007669"/>
    <property type="project" value="InterPro"/>
</dbReference>
<evidence type="ECO:0000313" key="9">
    <source>
        <dbReference type="Proteomes" id="UP000215771"/>
    </source>
</evidence>
<dbReference type="EMBL" id="NSGP01000001">
    <property type="protein sequence ID" value="PAT11837.1"/>
    <property type="molecule type" value="Genomic_DNA"/>
</dbReference>
<dbReference type="InterPro" id="IPR013525">
    <property type="entry name" value="ABC2_TM"/>
</dbReference>
<feature type="transmembrane region" description="Helical" evidence="5">
    <location>
        <begin position="64"/>
        <end position="84"/>
    </location>
</feature>
<dbReference type="GO" id="GO:0016020">
    <property type="term" value="C:membrane"/>
    <property type="evidence" value="ECO:0007669"/>
    <property type="project" value="UniProtKB-SubCell"/>
</dbReference>
<gene>
    <name evidence="7" type="ORF">CIG21_00835</name>
    <name evidence="8" type="ORF">CKJ80_01070</name>
</gene>
<comment type="caution">
    <text evidence="7">The sequence shown here is derived from an EMBL/GenBank/DDBJ whole genome shotgun (WGS) entry which is preliminary data.</text>
</comment>
<dbReference type="InterPro" id="IPR052902">
    <property type="entry name" value="ABC-2_transporter"/>
</dbReference>
<keyword evidence="3 5" id="KW-1133">Transmembrane helix</keyword>
<evidence type="ECO:0000256" key="2">
    <source>
        <dbReference type="ARBA" id="ARBA00022692"/>
    </source>
</evidence>
<feature type="transmembrane region" description="Helical" evidence="5">
    <location>
        <begin position="105"/>
        <end position="129"/>
    </location>
</feature>
<proteinExistence type="predicted"/>
<feature type="domain" description="ABC-2 type transporter transmembrane" evidence="6">
    <location>
        <begin position="16"/>
        <end position="193"/>
    </location>
</feature>
<dbReference type="PANTHER" id="PTHR43027:SF2">
    <property type="entry name" value="TRANSPORT PERMEASE PROTEIN"/>
    <property type="match status" value="1"/>
</dbReference>
<evidence type="ECO:0000256" key="3">
    <source>
        <dbReference type="ARBA" id="ARBA00022989"/>
    </source>
</evidence>
<keyword evidence="4 5" id="KW-0472">Membrane</keyword>
<evidence type="ECO:0000256" key="5">
    <source>
        <dbReference type="SAM" id="Phobius"/>
    </source>
</evidence>
<dbReference type="Proteomes" id="UP000215771">
    <property type="component" value="Unassembled WGS sequence"/>
</dbReference>
<feature type="transmembrane region" description="Helical" evidence="5">
    <location>
        <begin position="149"/>
        <end position="167"/>
    </location>
</feature>
<evidence type="ECO:0000256" key="4">
    <source>
        <dbReference type="ARBA" id="ARBA00023136"/>
    </source>
</evidence>
<reference evidence="7 9" key="2">
    <citation type="submission" date="2017-08" db="EMBL/GenBank/DDBJ databases">
        <authorList>
            <person name="de Groot N.N."/>
        </authorList>
    </citation>
    <scope>NUCLEOTIDE SEQUENCE [LARGE SCALE GENOMIC DNA]</scope>
    <source>
        <strain evidence="7 9">NBT06-6</strain>
    </source>
</reference>
<keyword evidence="2 5" id="KW-0812">Transmembrane</keyword>
<feature type="transmembrane region" description="Helical" evidence="5">
    <location>
        <begin position="32"/>
        <end position="52"/>
    </location>
</feature>
<accession>A0A269PGS7</accession>
<dbReference type="Pfam" id="PF01061">
    <property type="entry name" value="ABC2_membrane"/>
    <property type="match status" value="1"/>
</dbReference>
<evidence type="ECO:0000256" key="1">
    <source>
        <dbReference type="ARBA" id="ARBA00004141"/>
    </source>
</evidence>
<comment type="subcellular location">
    <subcellularLocation>
        <location evidence="1">Membrane</location>
        <topology evidence="1">Multi-pass membrane protein</topology>
    </subcellularLocation>
</comment>
<reference evidence="8 10" key="1">
    <citation type="submission" date="2017-08" db="EMBL/GenBank/DDBJ databases">
        <title>Whole genome sequences of 6 clinical strains closest to Corynebacterium imitans.</title>
        <authorList>
            <person name="Bernier A.-M."/>
            <person name="Burdz T."/>
            <person name="Bernard K."/>
        </authorList>
    </citation>
    <scope>NUCLEOTIDE SEQUENCE [LARGE SCALE GENOMIC DNA]</scope>
    <source>
        <strain evidence="8 10">NML92-0415</strain>
    </source>
</reference>
<sequence length="269" mass="29492">MSTTTMNPTNHAARRLRALGRAEWLQFTRNRLLVFAGLVFPLLLPLFLWLVGDQSVGSTAAASEVFVLFALSFGVFYPALSMAVTRRDEGVLKRLRTGESRDWELLTAICLPLAALTLVLAVIVVVAFSSMSMVLPIDPPVPHVWPKNPLIMVIAMLLGVAVSHGLAMLTSRFTQNAEGAQITSMPVLMLVIFSQTGIREYLPESLANVINRTPFVLASDVFRDGWVGEGSFASLLAGAATPMLLLAVWAAVLISVGYRRMRWETHREV</sequence>
<feature type="transmembrane region" description="Helical" evidence="5">
    <location>
        <begin position="179"/>
        <end position="198"/>
    </location>
</feature>
<organism evidence="7 9">
    <name type="scientific">Corynebacterium hadale</name>
    <dbReference type="NCBI Taxonomy" id="2026255"/>
    <lineage>
        <taxon>Bacteria</taxon>
        <taxon>Bacillati</taxon>
        <taxon>Actinomycetota</taxon>
        <taxon>Actinomycetes</taxon>
        <taxon>Mycobacteriales</taxon>
        <taxon>Corynebacteriaceae</taxon>
        <taxon>Corynebacterium</taxon>
    </lineage>
</organism>
<dbReference type="EMBL" id="NQMQ01000001">
    <property type="protein sequence ID" value="PAJ71308.1"/>
    <property type="molecule type" value="Genomic_DNA"/>
</dbReference>
<dbReference type="Proteomes" id="UP000218041">
    <property type="component" value="Unassembled WGS sequence"/>
</dbReference>
<dbReference type="AlphaFoldDB" id="A0A269PGS7"/>
<evidence type="ECO:0000259" key="6">
    <source>
        <dbReference type="Pfam" id="PF01061"/>
    </source>
</evidence>
<dbReference type="RefSeq" id="WP_095275219.1">
    <property type="nucleotide sequence ID" value="NZ_CP047655.1"/>
</dbReference>
<protein>
    <recommendedName>
        <fullName evidence="6">ABC-2 type transporter transmembrane domain-containing protein</fullName>
    </recommendedName>
</protein>
<name>A0A269PGS7_9CORY</name>
<evidence type="ECO:0000313" key="8">
    <source>
        <dbReference type="EMBL" id="PAT11837.1"/>
    </source>
</evidence>
<dbReference type="PANTHER" id="PTHR43027">
    <property type="entry name" value="DOXORUBICIN RESISTANCE ABC TRANSPORTER PERMEASE PROTEIN DRRC-RELATED"/>
    <property type="match status" value="1"/>
</dbReference>
<evidence type="ECO:0000313" key="10">
    <source>
        <dbReference type="Proteomes" id="UP000218041"/>
    </source>
</evidence>